<dbReference type="Proteomes" id="UP000479000">
    <property type="component" value="Unassembled WGS sequence"/>
</dbReference>
<reference evidence="1 2" key="1">
    <citation type="submission" date="2020-02" db="EMBL/GenBank/DDBJ databases">
        <authorList>
            <person name="Ferguson B K."/>
        </authorList>
    </citation>
    <scope>NUCLEOTIDE SEQUENCE [LARGE SCALE GENOMIC DNA]</scope>
</reference>
<feature type="non-terminal residue" evidence="1">
    <location>
        <position position="54"/>
    </location>
</feature>
<accession>A0A6H5GBG3</accession>
<protein>
    <submittedName>
        <fullName evidence="1">Uncharacterized protein</fullName>
    </submittedName>
</protein>
<evidence type="ECO:0000313" key="2">
    <source>
        <dbReference type="Proteomes" id="UP000479000"/>
    </source>
</evidence>
<name>A0A6H5GBG3_9HEMI</name>
<gene>
    <name evidence="1" type="ORF">NTEN_LOCUS6240</name>
</gene>
<dbReference type="AlphaFoldDB" id="A0A6H5GBG3"/>
<sequence length="54" mass="6653">MTTSPPQRLKGRLRHRPSIRFLAIQRRQRLHHLLFRRETIFLPRSLLVPDKQRK</sequence>
<organism evidence="1 2">
    <name type="scientific">Nesidiocoris tenuis</name>
    <dbReference type="NCBI Taxonomy" id="355587"/>
    <lineage>
        <taxon>Eukaryota</taxon>
        <taxon>Metazoa</taxon>
        <taxon>Ecdysozoa</taxon>
        <taxon>Arthropoda</taxon>
        <taxon>Hexapoda</taxon>
        <taxon>Insecta</taxon>
        <taxon>Pterygota</taxon>
        <taxon>Neoptera</taxon>
        <taxon>Paraneoptera</taxon>
        <taxon>Hemiptera</taxon>
        <taxon>Heteroptera</taxon>
        <taxon>Panheteroptera</taxon>
        <taxon>Cimicomorpha</taxon>
        <taxon>Miridae</taxon>
        <taxon>Dicyphina</taxon>
        <taxon>Nesidiocoris</taxon>
    </lineage>
</organism>
<evidence type="ECO:0000313" key="1">
    <source>
        <dbReference type="EMBL" id="CAB0000089.1"/>
    </source>
</evidence>
<dbReference type="EMBL" id="CADCXU010009116">
    <property type="protein sequence ID" value="CAB0000089.1"/>
    <property type="molecule type" value="Genomic_DNA"/>
</dbReference>
<proteinExistence type="predicted"/>
<keyword evidence="2" id="KW-1185">Reference proteome</keyword>